<dbReference type="PANTHER" id="PTHR24421:SF10">
    <property type="entry name" value="NITRATE_NITRITE SENSOR PROTEIN NARQ"/>
    <property type="match status" value="1"/>
</dbReference>
<feature type="domain" description="Signal transduction histidine kinase subgroup 3 dimerisation and phosphoacceptor" evidence="11">
    <location>
        <begin position="226"/>
        <end position="289"/>
    </location>
</feature>
<organism evidence="12 13">
    <name type="scientific">Streptomyces zagrosensis</name>
    <dbReference type="NCBI Taxonomy" id="1042984"/>
    <lineage>
        <taxon>Bacteria</taxon>
        <taxon>Bacillati</taxon>
        <taxon>Actinomycetota</taxon>
        <taxon>Actinomycetes</taxon>
        <taxon>Kitasatosporales</taxon>
        <taxon>Streptomycetaceae</taxon>
        <taxon>Streptomyces</taxon>
    </lineage>
</organism>
<dbReference type="PANTHER" id="PTHR24421">
    <property type="entry name" value="NITRATE/NITRITE SENSOR PROTEIN NARX-RELATED"/>
    <property type="match status" value="1"/>
</dbReference>
<keyword evidence="6 12" id="KW-0418">Kinase</keyword>
<feature type="transmembrane region" description="Helical" evidence="10">
    <location>
        <begin position="109"/>
        <end position="136"/>
    </location>
</feature>
<keyword evidence="5" id="KW-0547">Nucleotide-binding</keyword>
<keyword evidence="13" id="KW-1185">Reference proteome</keyword>
<evidence type="ECO:0000256" key="7">
    <source>
        <dbReference type="ARBA" id="ARBA00022840"/>
    </source>
</evidence>
<proteinExistence type="predicted"/>
<dbReference type="EC" id="2.7.13.3" evidence="2"/>
<feature type="transmembrane region" description="Helical" evidence="10">
    <location>
        <begin position="65"/>
        <end position="84"/>
    </location>
</feature>
<evidence type="ECO:0000256" key="5">
    <source>
        <dbReference type="ARBA" id="ARBA00022741"/>
    </source>
</evidence>
<evidence type="ECO:0000256" key="1">
    <source>
        <dbReference type="ARBA" id="ARBA00000085"/>
    </source>
</evidence>
<comment type="caution">
    <text evidence="12">The sequence shown here is derived from an EMBL/GenBank/DDBJ whole genome shotgun (WGS) entry which is preliminary data.</text>
</comment>
<dbReference type="CDD" id="cd16917">
    <property type="entry name" value="HATPase_UhpB-NarQ-NarX-like"/>
    <property type="match status" value="1"/>
</dbReference>
<keyword evidence="4" id="KW-0808">Transferase</keyword>
<dbReference type="Proteomes" id="UP000588098">
    <property type="component" value="Unassembled WGS sequence"/>
</dbReference>
<feature type="region of interest" description="Disordered" evidence="9">
    <location>
        <begin position="374"/>
        <end position="403"/>
    </location>
</feature>
<keyword evidence="7" id="KW-0067">ATP-binding</keyword>
<gene>
    <name evidence="12" type="ORF">FHS42_001769</name>
</gene>
<protein>
    <recommendedName>
        <fullName evidence="2">histidine kinase</fullName>
        <ecNumber evidence="2">2.7.13.3</ecNumber>
    </recommendedName>
</protein>
<feature type="compositionally biased region" description="Low complexity" evidence="9">
    <location>
        <begin position="388"/>
        <end position="397"/>
    </location>
</feature>
<dbReference type="InterPro" id="IPR011712">
    <property type="entry name" value="Sig_transdc_His_kin_sub3_dim/P"/>
</dbReference>
<keyword evidence="8" id="KW-0902">Two-component regulatory system</keyword>
<evidence type="ECO:0000256" key="10">
    <source>
        <dbReference type="SAM" id="Phobius"/>
    </source>
</evidence>
<dbReference type="GO" id="GO:0016020">
    <property type="term" value="C:membrane"/>
    <property type="evidence" value="ECO:0007669"/>
    <property type="project" value="InterPro"/>
</dbReference>
<keyword evidence="3" id="KW-0597">Phosphoprotein</keyword>
<evidence type="ECO:0000313" key="13">
    <source>
        <dbReference type="Proteomes" id="UP000588098"/>
    </source>
</evidence>
<evidence type="ECO:0000313" key="12">
    <source>
        <dbReference type="EMBL" id="MBB5934722.1"/>
    </source>
</evidence>
<dbReference type="Gene3D" id="1.20.5.1930">
    <property type="match status" value="1"/>
</dbReference>
<name>A0A7W9Q8M5_9ACTN</name>
<accession>A0A7W9Q8M5</accession>
<dbReference type="InterPro" id="IPR050482">
    <property type="entry name" value="Sensor_HK_TwoCompSys"/>
</dbReference>
<dbReference type="GO" id="GO:0000155">
    <property type="term" value="F:phosphorelay sensor kinase activity"/>
    <property type="evidence" value="ECO:0007669"/>
    <property type="project" value="InterPro"/>
</dbReference>
<comment type="catalytic activity">
    <reaction evidence="1">
        <text>ATP + protein L-histidine = ADP + protein N-phospho-L-histidine.</text>
        <dbReference type="EC" id="2.7.13.3"/>
    </reaction>
</comment>
<evidence type="ECO:0000256" key="3">
    <source>
        <dbReference type="ARBA" id="ARBA00022553"/>
    </source>
</evidence>
<sequence>MTEHPSHPVRPTYPGHAGHPGHAACPGCQDCPGGAFAADDDEGRAQGEDKKAHHCAARAFRPPRWVTLFVPVILGLADALLVNWDDRGLELNLSLVAALVLPLRHRFPLLVFLLTLPGIFIGYVWFAPMIAIYTVAAARPGRAVLSVSVLLLAAAHFVPYPVSELDPTAYRENALALIDALLTSIGPTALGLLVATRGELASRIGDLTRSRRHADQLLAERVVGTERARLAREMHDVVAHQVSLISLQAGAVQISTHDAAAREGARAVRELAVRTLDELRHMVGVLRAAGGEPDGLTPQPRLADLPRLIEVSALNVDYDAAEPAEPSEPADPATGPPRPATQPPEAVERAAFRTVQEALTNVRKHAPGARVRVRISETPAPDSEMPTAAEDAAPDAPRGTRLSTADANGEVNAEVNGEAEAIGASVAEARACGEGGRPGLRVEVRNGPPDAAAMAPQLPGGGHGLVGLRERAQLLGGTFSARHTDDGGFVVSAHFPFAAERCD</sequence>
<reference evidence="12 13" key="1">
    <citation type="submission" date="2020-08" db="EMBL/GenBank/DDBJ databases">
        <title>Genomic Encyclopedia of Type Strains, Phase III (KMG-III): the genomes of soil and plant-associated and newly described type strains.</title>
        <authorList>
            <person name="Whitman W."/>
        </authorList>
    </citation>
    <scope>NUCLEOTIDE SEQUENCE [LARGE SCALE GENOMIC DNA]</scope>
    <source>
        <strain evidence="12 13">CECT 8305</strain>
    </source>
</reference>
<dbReference type="AlphaFoldDB" id="A0A7W9Q8M5"/>
<dbReference type="EMBL" id="JACHJL010000003">
    <property type="protein sequence ID" value="MBB5934722.1"/>
    <property type="molecule type" value="Genomic_DNA"/>
</dbReference>
<dbReference type="GO" id="GO:0046983">
    <property type="term" value="F:protein dimerization activity"/>
    <property type="evidence" value="ECO:0007669"/>
    <property type="project" value="InterPro"/>
</dbReference>
<dbReference type="InterPro" id="IPR036890">
    <property type="entry name" value="HATPase_C_sf"/>
</dbReference>
<dbReference type="Gene3D" id="3.30.565.10">
    <property type="entry name" value="Histidine kinase-like ATPase, C-terminal domain"/>
    <property type="match status" value="1"/>
</dbReference>
<keyword evidence="10" id="KW-0812">Transmembrane</keyword>
<dbReference type="RefSeq" id="WP_376772547.1">
    <property type="nucleotide sequence ID" value="NZ_JACHJL010000003.1"/>
</dbReference>
<evidence type="ECO:0000259" key="11">
    <source>
        <dbReference type="Pfam" id="PF07730"/>
    </source>
</evidence>
<keyword evidence="10" id="KW-1133">Transmembrane helix</keyword>
<evidence type="ECO:0000256" key="8">
    <source>
        <dbReference type="ARBA" id="ARBA00023012"/>
    </source>
</evidence>
<feature type="transmembrane region" description="Helical" evidence="10">
    <location>
        <begin position="174"/>
        <end position="195"/>
    </location>
</feature>
<feature type="transmembrane region" description="Helical" evidence="10">
    <location>
        <begin position="143"/>
        <end position="162"/>
    </location>
</feature>
<evidence type="ECO:0000256" key="6">
    <source>
        <dbReference type="ARBA" id="ARBA00022777"/>
    </source>
</evidence>
<evidence type="ECO:0000256" key="4">
    <source>
        <dbReference type="ARBA" id="ARBA00022679"/>
    </source>
</evidence>
<dbReference type="SUPFAM" id="SSF55874">
    <property type="entry name" value="ATPase domain of HSP90 chaperone/DNA topoisomerase II/histidine kinase"/>
    <property type="match status" value="1"/>
</dbReference>
<evidence type="ECO:0000256" key="9">
    <source>
        <dbReference type="SAM" id="MobiDB-lite"/>
    </source>
</evidence>
<evidence type="ECO:0000256" key="2">
    <source>
        <dbReference type="ARBA" id="ARBA00012438"/>
    </source>
</evidence>
<dbReference type="GO" id="GO:0005524">
    <property type="term" value="F:ATP binding"/>
    <property type="evidence" value="ECO:0007669"/>
    <property type="project" value="UniProtKB-KW"/>
</dbReference>
<feature type="region of interest" description="Disordered" evidence="9">
    <location>
        <begin position="322"/>
        <end position="346"/>
    </location>
</feature>
<dbReference type="Pfam" id="PF07730">
    <property type="entry name" value="HisKA_3"/>
    <property type="match status" value="1"/>
</dbReference>
<keyword evidence="10" id="KW-0472">Membrane</keyword>